<dbReference type="PANTHER" id="PTHR11365">
    <property type="entry name" value="5-OXOPROLINASE RELATED"/>
    <property type="match status" value="1"/>
</dbReference>
<dbReference type="Proteomes" id="UP000290849">
    <property type="component" value="Unassembled WGS sequence"/>
</dbReference>
<feature type="domain" description="Acetophenone carboxylase-like C-terminal" evidence="3">
    <location>
        <begin position="553"/>
        <end position="700"/>
    </location>
</feature>
<dbReference type="InterPro" id="IPR049517">
    <property type="entry name" value="ACX-like_C"/>
</dbReference>
<protein>
    <submittedName>
        <fullName evidence="4">Hydantoinase</fullName>
    </submittedName>
</protein>
<evidence type="ECO:0000313" key="5">
    <source>
        <dbReference type="Proteomes" id="UP000290849"/>
    </source>
</evidence>
<evidence type="ECO:0000313" key="4">
    <source>
        <dbReference type="EMBL" id="RXN85930.1"/>
    </source>
</evidence>
<dbReference type="Pfam" id="PF05378">
    <property type="entry name" value="Hydant_A_N"/>
    <property type="match status" value="1"/>
</dbReference>
<accession>A0A4Q1HFW3</accession>
<dbReference type="GO" id="GO:0006749">
    <property type="term" value="P:glutathione metabolic process"/>
    <property type="evidence" value="ECO:0007669"/>
    <property type="project" value="TreeGrafter"/>
</dbReference>
<dbReference type="InterPro" id="IPR008040">
    <property type="entry name" value="Hydant_A_N"/>
</dbReference>
<dbReference type="OrthoDB" id="9768323at2"/>
<dbReference type="AlphaFoldDB" id="A0A4Q1HFW3"/>
<sequence length="709" mass="76185">MKSVPSLSFFPRNIHGENSVITIGSDIGGTFTDFVEVNEADGNVRVYKTLTTPDDPSRAIDQGVQALTAGRDGAARTVDVMVHGTTLVINAVIERKGARTGLITTRGFRDVLEIGREKRFDAYDLQIEFPVPLVPRYMRMEVDERLHASGAVVTPLDEDSVRRAIQALKDEGCESLAVCLLHAYRNPAHERRIADIARQMMPGCPISLSSDVLPEMKEYERTTTTAVNAYAKPVASRYLSRLQDRLRDQGFEGEMLMMMSSGGINSVDFAREFPVQIIESGPAAGTLGAAHFARLANLDKVLAFDMGGTTAKLALVEQGQATLTNDFEVAHVHRFKPGSGIPVRISVVDLIEIGAGGGSIARRTPVGTLQVGPQSASAVPGPACYGQGGTDPTVSDADLVLGYLDPQHFLGGRMALDKPAAERAIHTTLAQPLGISVEDAAFGVHAIVNENMASAAKAYVSEKGENPKSCALVAFGGAGPVHACDLAARLGVRTVLIPPRAGVAAAFGMIVAPVMYAAVRSRRTLFKDLSVEKLEAVFAEMFEECRLRLPGTVDPAQVAYEYSVDMRYLGQGYDVTAPYARTGHHAAQLAAMRASFENTYRRLYGRIFTDLPLEIMNFRVTASAARHVASAGSEAAGAQGDGKIGTRRAFCTRTRQWMEFAVHRRAGIAPDLPFPGPAIVEENESTTVVPSGARIRVDAHGSLIVELSH</sequence>
<keyword evidence="5" id="KW-1185">Reference proteome</keyword>
<dbReference type="GO" id="GO:0005829">
    <property type="term" value="C:cytosol"/>
    <property type="evidence" value="ECO:0007669"/>
    <property type="project" value="TreeGrafter"/>
</dbReference>
<gene>
    <name evidence="4" type="ORF">C7R54_19380</name>
</gene>
<feature type="domain" description="Hydantoinase A/oxoprolinase" evidence="1">
    <location>
        <begin position="221"/>
        <end position="516"/>
    </location>
</feature>
<reference evidence="4 5" key="1">
    <citation type="journal article" date="2017" name="Int. J. Syst. Evol. Microbiol.">
        <title>Achromobacter aloeverae sp. nov., isolated from the root of Aloe vera (L.) Burm.f.</title>
        <authorList>
            <person name="Kuncharoen N."/>
            <person name="Muramatsu Y."/>
            <person name="Shibata C."/>
            <person name="Kamakura Y."/>
            <person name="Nakagawa Y."/>
            <person name="Tanasupawat S."/>
        </authorList>
    </citation>
    <scope>NUCLEOTIDE SEQUENCE [LARGE SCALE GENOMIC DNA]</scope>
    <source>
        <strain evidence="4 5">AVA-1</strain>
    </source>
</reference>
<evidence type="ECO:0000259" key="3">
    <source>
        <dbReference type="Pfam" id="PF19278"/>
    </source>
</evidence>
<organism evidence="4 5">
    <name type="scientific">Achromobacter aloeverae</name>
    <dbReference type="NCBI Taxonomy" id="1750518"/>
    <lineage>
        <taxon>Bacteria</taxon>
        <taxon>Pseudomonadati</taxon>
        <taxon>Pseudomonadota</taxon>
        <taxon>Betaproteobacteria</taxon>
        <taxon>Burkholderiales</taxon>
        <taxon>Alcaligenaceae</taxon>
        <taxon>Achromobacter</taxon>
    </lineage>
</organism>
<proteinExistence type="predicted"/>
<dbReference type="EMBL" id="PYAL01000006">
    <property type="protein sequence ID" value="RXN85930.1"/>
    <property type="molecule type" value="Genomic_DNA"/>
</dbReference>
<name>A0A4Q1HFW3_9BURK</name>
<evidence type="ECO:0000259" key="2">
    <source>
        <dbReference type="Pfam" id="PF05378"/>
    </source>
</evidence>
<dbReference type="Pfam" id="PF01968">
    <property type="entry name" value="Hydantoinase_A"/>
    <property type="match status" value="1"/>
</dbReference>
<comment type="caution">
    <text evidence="4">The sequence shown here is derived from an EMBL/GenBank/DDBJ whole genome shotgun (WGS) entry which is preliminary data.</text>
</comment>
<dbReference type="InterPro" id="IPR002821">
    <property type="entry name" value="Hydantoinase_A"/>
</dbReference>
<dbReference type="InterPro" id="IPR045079">
    <property type="entry name" value="Oxoprolinase-like"/>
</dbReference>
<dbReference type="PANTHER" id="PTHR11365:SF23">
    <property type="entry name" value="HYPOTHETICAL 5-OXOPROLINASE (EUROFUNG)-RELATED"/>
    <property type="match status" value="1"/>
</dbReference>
<feature type="domain" description="Hydantoinase/oxoprolinase N-terminal" evidence="2">
    <location>
        <begin position="23"/>
        <end position="200"/>
    </location>
</feature>
<evidence type="ECO:0000259" key="1">
    <source>
        <dbReference type="Pfam" id="PF01968"/>
    </source>
</evidence>
<dbReference type="Pfam" id="PF19278">
    <property type="entry name" value="Hydant_A_C"/>
    <property type="match status" value="1"/>
</dbReference>
<dbReference type="GO" id="GO:0017168">
    <property type="term" value="F:5-oxoprolinase (ATP-hydrolyzing) activity"/>
    <property type="evidence" value="ECO:0007669"/>
    <property type="project" value="TreeGrafter"/>
</dbReference>